<organism evidence="3">
    <name type="scientific">Candidatus Kentrum sp. SD</name>
    <dbReference type="NCBI Taxonomy" id="2126332"/>
    <lineage>
        <taxon>Bacteria</taxon>
        <taxon>Pseudomonadati</taxon>
        <taxon>Pseudomonadota</taxon>
        <taxon>Gammaproteobacteria</taxon>
        <taxon>Candidatus Kentrum</taxon>
    </lineage>
</organism>
<keyword evidence="3" id="KW-0449">Lipoprotein</keyword>
<dbReference type="EMBL" id="CAADFR010000120">
    <property type="protein sequence ID" value="VFK42335.1"/>
    <property type="molecule type" value="Genomic_DNA"/>
</dbReference>
<evidence type="ECO:0000313" key="3">
    <source>
        <dbReference type="EMBL" id="VFK79819.1"/>
    </source>
</evidence>
<dbReference type="InterPro" id="IPR025985">
    <property type="entry name" value="YnbE"/>
</dbReference>
<dbReference type="AlphaFoldDB" id="A0A451BND0"/>
<sequence>MFMHRKNEDPGEPSRVPGIHPLSIRARSADMFTISRLARRGRMVSYLEIILLALILPWQGGCAPTVKVEAPEAPITINLNVKIEHEIRIKLDQELDELFSEESDIF</sequence>
<evidence type="ECO:0000313" key="1">
    <source>
        <dbReference type="EMBL" id="VFK42335.1"/>
    </source>
</evidence>
<gene>
    <name evidence="3" type="ORF">BECKSD772D_GA0070982_106714</name>
    <name evidence="2" type="ORF">BECKSD772E_GA0070983_111710</name>
    <name evidence="1" type="ORF">BECKSD772F_GA0070984_112010</name>
</gene>
<dbReference type="EMBL" id="CAADHB010000067">
    <property type="protein sequence ID" value="VFK79819.1"/>
    <property type="molecule type" value="Genomic_DNA"/>
</dbReference>
<reference evidence="3" key="1">
    <citation type="submission" date="2019-02" db="EMBL/GenBank/DDBJ databases">
        <authorList>
            <person name="Gruber-Vodicka R. H."/>
            <person name="Seah K. B. B."/>
        </authorList>
    </citation>
    <scope>NUCLEOTIDE SEQUENCE</scope>
    <source>
        <strain evidence="3">BECK_S127</strain>
        <strain evidence="2">BECK_S1320</strain>
        <strain evidence="1">BECK_S1321</strain>
    </source>
</reference>
<protein>
    <submittedName>
        <fullName evidence="3">YnbE-like lipoprotein</fullName>
    </submittedName>
</protein>
<name>A0A451BND0_9GAMM</name>
<accession>A0A451BND0</accession>
<evidence type="ECO:0000313" key="2">
    <source>
        <dbReference type="EMBL" id="VFK48220.1"/>
    </source>
</evidence>
<dbReference type="Pfam" id="PF13617">
    <property type="entry name" value="Lipoprotein_19"/>
    <property type="match status" value="1"/>
</dbReference>
<dbReference type="EMBL" id="CAADFU010000117">
    <property type="protein sequence ID" value="VFK48220.1"/>
    <property type="molecule type" value="Genomic_DNA"/>
</dbReference>
<proteinExistence type="predicted"/>